<dbReference type="AlphaFoldDB" id="A0A484KPV2"/>
<dbReference type="Proteomes" id="UP000595140">
    <property type="component" value="Unassembled WGS sequence"/>
</dbReference>
<keyword evidence="2" id="KW-1185">Reference proteome</keyword>
<organism evidence="1 2">
    <name type="scientific">Cuscuta campestris</name>
    <dbReference type="NCBI Taxonomy" id="132261"/>
    <lineage>
        <taxon>Eukaryota</taxon>
        <taxon>Viridiplantae</taxon>
        <taxon>Streptophyta</taxon>
        <taxon>Embryophyta</taxon>
        <taxon>Tracheophyta</taxon>
        <taxon>Spermatophyta</taxon>
        <taxon>Magnoliopsida</taxon>
        <taxon>eudicotyledons</taxon>
        <taxon>Gunneridae</taxon>
        <taxon>Pentapetalae</taxon>
        <taxon>asterids</taxon>
        <taxon>lamiids</taxon>
        <taxon>Solanales</taxon>
        <taxon>Convolvulaceae</taxon>
        <taxon>Cuscuteae</taxon>
        <taxon>Cuscuta</taxon>
        <taxon>Cuscuta subgen. Grammica</taxon>
        <taxon>Cuscuta sect. Cleistogrammica</taxon>
    </lineage>
</organism>
<accession>A0A484KPV2</accession>
<sequence>MAFDESKYDVEIIIQDHPLSILVKEKDFQTTKDASAAQESNAAGCIQIILVALFPIEVCSCSVLDSQRSFQDLLALCWQVGDSSSMYKDS</sequence>
<evidence type="ECO:0000313" key="2">
    <source>
        <dbReference type="Proteomes" id="UP000595140"/>
    </source>
</evidence>
<reference evidence="1 2" key="1">
    <citation type="submission" date="2018-04" db="EMBL/GenBank/DDBJ databases">
        <authorList>
            <person name="Vogel A."/>
        </authorList>
    </citation>
    <scope>NUCLEOTIDE SEQUENCE [LARGE SCALE GENOMIC DNA]</scope>
</reference>
<dbReference type="EMBL" id="OOIL02000369">
    <property type="protein sequence ID" value="VFQ64082.1"/>
    <property type="molecule type" value="Genomic_DNA"/>
</dbReference>
<evidence type="ECO:0000313" key="1">
    <source>
        <dbReference type="EMBL" id="VFQ64082.1"/>
    </source>
</evidence>
<name>A0A484KPV2_9ASTE</name>
<gene>
    <name evidence="1" type="ORF">CCAM_LOCUS5858</name>
</gene>
<protein>
    <submittedName>
        <fullName evidence="1">Uncharacterized protein</fullName>
    </submittedName>
</protein>
<proteinExistence type="predicted"/>